<keyword evidence="1" id="KW-0808">Transferase</keyword>
<proteinExistence type="predicted"/>
<accession>A0ABU9XL88</accession>
<dbReference type="SUPFAM" id="SSF52794">
    <property type="entry name" value="PTS system IIB component-like"/>
    <property type="match status" value="1"/>
</dbReference>
<comment type="caution">
    <text evidence="9">The sequence shown here is derived from an EMBL/GenBank/DDBJ whole genome shotgun (WGS) entry which is preliminary data.</text>
</comment>
<reference evidence="9 10" key="1">
    <citation type="submission" date="2024-05" db="EMBL/GenBank/DDBJ databases">
        <authorList>
            <person name="Haq I."/>
            <person name="Ullah Z."/>
            <person name="Ahmad R."/>
            <person name="Li M."/>
            <person name="Tong Y."/>
        </authorList>
    </citation>
    <scope>NUCLEOTIDE SEQUENCE [LARGE SCALE GENOMIC DNA]</scope>
    <source>
        <strain evidence="9 10">16A2E</strain>
    </source>
</reference>
<dbReference type="SUPFAM" id="SSF46785">
    <property type="entry name" value="Winged helix' DNA-binding domain"/>
    <property type="match status" value="1"/>
</dbReference>
<evidence type="ECO:0000313" key="9">
    <source>
        <dbReference type="EMBL" id="MEN2769048.1"/>
    </source>
</evidence>
<evidence type="ECO:0000256" key="5">
    <source>
        <dbReference type="SAM" id="MobiDB-lite"/>
    </source>
</evidence>
<evidence type="ECO:0000313" key="10">
    <source>
        <dbReference type="Proteomes" id="UP001444625"/>
    </source>
</evidence>
<feature type="domain" description="PRD" evidence="8">
    <location>
        <begin position="309"/>
        <end position="414"/>
    </location>
</feature>
<dbReference type="Gene3D" id="1.10.10.10">
    <property type="entry name" value="Winged helix-like DNA-binding domain superfamily/Winged helix DNA-binding domain"/>
    <property type="match status" value="2"/>
</dbReference>
<dbReference type="RefSeq" id="WP_345826563.1">
    <property type="nucleotide sequence ID" value="NZ_JBDIML010000009.1"/>
</dbReference>
<dbReference type="InterPro" id="IPR011608">
    <property type="entry name" value="PRD"/>
</dbReference>
<dbReference type="Proteomes" id="UP001444625">
    <property type="component" value="Unassembled WGS sequence"/>
</dbReference>
<dbReference type="InterPro" id="IPR036388">
    <property type="entry name" value="WH-like_DNA-bd_sf"/>
</dbReference>
<keyword evidence="4" id="KW-0804">Transcription</keyword>
<keyword evidence="2" id="KW-0677">Repeat</keyword>
<dbReference type="PROSITE" id="PS51094">
    <property type="entry name" value="PTS_EIIA_TYPE_2"/>
    <property type="match status" value="1"/>
</dbReference>
<dbReference type="InterPro" id="IPR036390">
    <property type="entry name" value="WH_DNA-bd_sf"/>
</dbReference>
<dbReference type="PROSITE" id="PS51372">
    <property type="entry name" value="PRD_2"/>
    <property type="match status" value="2"/>
</dbReference>
<dbReference type="PANTHER" id="PTHR30185:SF18">
    <property type="entry name" value="TRANSCRIPTIONAL REGULATOR MTLR"/>
    <property type="match status" value="1"/>
</dbReference>
<dbReference type="EMBL" id="JBDIML010000009">
    <property type="protein sequence ID" value="MEN2769048.1"/>
    <property type="molecule type" value="Genomic_DNA"/>
</dbReference>
<dbReference type="InterPro" id="IPR013011">
    <property type="entry name" value="PTS_EIIB_2"/>
</dbReference>
<keyword evidence="10" id="KW-1185">Reference proteome</keyword>
<dbReference type="PANTHER" id="PTHR30185">
    <property type="entry name" value="CRYPTIC BETA-GLUCOSIDE BGL OPERON ANTITERMINATOR"/>
    <property type="match status" value="1"/>
</dbReference>
<dbReference type="Gene3D" id="3.40.930.10">
    <property type="entry name" value="Mannitol-specific EII, Chain A"/>
    <property type="match status" value="1"/>
</dbReference>
<feature type="domain" description="PRD" evidence="8">
    <location>
        <begin position="199"/>
        <end position="304"/>
    </location>
</feature>
<dbReference type="Gene3D" id="3.40.50.2300">
    <property type="match status" value="1"/>
</dbReference>
<dbReference type="InterPro" id="IPR036634">
    <property type="entry name" value="PRD_sf"/>
</dbReference>
<feature type="compositionally biased region" description="Basic and acidic residues" evidence="5">
    <location>
        <begin position="510"/>
        <end position="521"/>
    </location>
</feature>
<dbReference type="InterPro" id="IPR013196">
    <property type="entry name" value="HTH_11"/>
</dbReference>
<evidence type="ECO:0000256" key="3">
    <source>
        <dbReference type="ARBA" id="ARBA00023015"/>
    </source>
</evidence>
<dbReference type="CDD" id="cd05568">
    <property type="entry name" value="PTS_IIB_bgl_like"/>
    <property type="match status" value="1"/>
</dbReference>
<keyword evidence="3" id="KW-0805">Transcription regulation</keyword>
<dbReference type="Pfam" id="PF00359">
    <property type="entry name" value="PTS_EIIA_2"/>
    <property type="match status" value="1"/>
</dbReference>
<sequence length="697" mass="79246">MSSRERKIIELLCQVQDDVTIKEIANSLQVSERTIHRDLKHVEEILTNNHVTLVKRSGSGLRVSGTMEAKQELIQVISSLAPSEYTTEERQAIVLSTLLESNEPIKLFTLASELHVTIATISNDLDQVERDLGSFDLVLIRRRGYGVEIKGEEIKKRAALSQLITKYVEPFKLITLSNDEHHGNWNQPSAIISSRLLESVDQKKLINIQDAVEKARKYLPHELADNAYIGLVVHLALAMERLQKGEQIQFDSEYLKQINQTKEYEIARNIIEDLEHSFGMKIPEDEIGYITMHLMGAKLQLSKPFLIEDSSMDIAVMATELIQFVSSNLDVNLNNNVSLLNDLVAHLKPTVYRLKQGMPIKNPMLDVIKNDYLELFDLISRGVGDIFTDMTFPEAEIGYLVLHFAATLLNEKDLHIRSLVICASGIGTAKILASKLLQKVPEIKTVENKSLFDLDNLNLTDYDVIISTVPLAGVEREYILTSPMLTDTEIRRIQKLIRKRKIQPTSQKKSRSESSEDTQQHDLVSHLKTTQIYAQIVIELLEGFAVHSISEHLSMREILQRVCLDLEAVRVIKDKGNIQEKLIKREQLGGLGIPGTSMALFHTRSDDIVVPSMRIYPLRNPLNMKGMDHEEMQVDTVLMMLAPEKTSKEVLEVLSFISNLFIQHEDNARLFESGNEARIKEFLSKQFQKFLKEKNLL</sequence>
<dbReference type="Pfam" id="PF00874">
    <property type="entry name" value="PRD"/>
    <property type="match status" value="2"/>
</dbReference>
<dbReference type="Pfam" id="PF08279">
    <property type="entry name" value="HTH_11"/>
    <property type="match status" value="2"/>
</dbReference>
<dbReference type="Gene3D" id="1.10.1790.10">
    <property type="entry name" value="PRD domain"/>
    <property type="match status" value="2"/>
</dbReference>
<name>A0ABU9XL88_9BACI</name>
<evidence type="ECO:0000256" key="1">
    <source>
        <dbReference type="ARBA" id="ARBA00022679"/>
    </source>
</evidence>
<evidence type="ECO:0000256" key="4">
    <source>
        <dbReference type="ARBA" id="ARBA00023163"/>
    </source>
</evidence>
<dbReference type="SUPFAM" id="SSF63520">
    <property type="entry name" value="PTS-regulatory domain, PRD"/>
    <property type="match status" value="2"/>
</dbReference>
<protein>
    <submittedName>
        <fullName evidence="9">BglG family transcription antiterminator</fullName>
    </submittedName>
</protein>
<dbReference type="InterPro" id="IPR050661">
    <property type="entry name" value="BglG_antiterminators"/>
</dbReference>
<evidence type="ECO:0000259" key="8">
    <source>
        <dbReference type="PROSITE" id="PS51372"/>
    </source>
</evidence>
<dbReference type="InterPro" id="IPR016152">
    <property type="entry name" value="PTrfase/Anion_transptr"/>
</dbReference>
<feature type="domain" description="PTS EIIB type-2" evidence="7">
    <location>
        <begin position="416"/>
        <end position="505"/>
    </location>
</feature>
<evidence type="ECO:0000259" key="6">
    <source>
        <dbReference type="PROSITE" id="PS51094"/>
    </source>
</evidence>
<dbReference type="PROSITE" id="PS51099">
    <property type="entry name" value="PTS_EIIB_TYPE_2"/>
    <property type="match status" value="1"/>
</dbReference>
<dbReference type="SUPFAM" id="SSF55804">
    <property type="entry name" value="Phoshotransferase/anion transport protein"/>
    <property type="match status" value="1"/>
</dbReference>
<feature type="domain" description="PTS EIIA type-2" evidence="6">
    <location>
        <begin position="539"/>
        <end position="686"/>
    </location>
</feature>
<evidence type="ECO:0000259" key="7">
    <source>
        <dbReference type="PROSITE" id="PS51099"/>
    </source>
</evidence>
<dbReference type="InterPro" id="IPR036095">
    <property type="entry name" value="PTS_EIIB-like_sf"/>
</dbReference>
<organism evidence="9 10">
    <name type="scientific">Ornithinibacillus xuwenensis</name>
    <dbReference type="NCBI Taxonomy" id="3144668"/>
    <lineage>
        <taxon>Bacteria</taxon>
        <taxon>Bacillati</taxon>
        <taxon>Bacillota</taxon>
        <taxon>Bacilli</taxon>
        <taxon>Bacillales</taxon>
        <taxon>Bacillaceae</taxon>
        <taxon>Ornithinibacillus</taxon>
    </lineage>
</organism>
<evidence type="ECO:0000256" key="2">
    <source>
        <dbReference type="ARBA" id="ARBA00022737"/>
    </source>
</evidence>
<gene>
    <name evidence="9" type="ORF">ABC228_17885</name>
</gene>
<feature type="region of interest" description="Disordered" evidence="5">
    <location>
        <begin position="501"/>
        <end position="521"/>
    </location>
</feature>
<dbReference type="InterPro" id="IPR002178">
    <property type="entry name" value="PTS_EIIA_type-2_dom"/>
</dbReference>